<dbReference type="SMART" id="SM00905">
    <property type="entry name" value="FolB"/>
    <property type="match status" value="1"/>
</dbReference>
<evidence type="ECO:0000256" key="1">
    <source>
        <dbReference type="ARBA" id="ARBA00001353"/>
    </source>
</evidence>
<evidence type="ECO:0000256" key="7">
    <source>
        <dbReference type="ARBA" id="ARBA00032903"/>
    </source>
</evidence>
<dbReference type="SUPFAM" id="SSF55620">
    <property type="entry name" value="Tetrahydrobiopterin biosynthesis enzymes-like"/>
    <property type="match status" value="1"/>
</dbReference>
<evidence type="ECO:0000256" key="2">
    <source>
        <dbReference type="ARBA" id="ARBA00005013"/>
    </source>
</evidence>
<protein>
    <recommendedName>
        <fullName evidence="4">dihydroneopterin aldolase</fullName>
        <ecNumber evidence="4">4.1.2.25</ecNumber>
    </recommendedName>
    <alternativeName>
        <fullName evidence="7">7,8-dihydroneopterin aldolase</fullName>
    </alternativeName>
</protein>
<dbReference type="GO" id="GO:0004150">
    <property type="term" value="F:dihydroneopterin aldolase activity"/>
    <property type="evidence" value="ECO:0007669"/>
    <property type="project" value="UniProtKB-EC"/>
</dbReference>
<dbReference type="OrthoDB" id="5297888at2"/>
<dbReference type="InterPro" id="IPR006156">
    <property type="entry name" value="Dihydroneopterin_aldolase"/>
</dbReference>
<comment type="caution">
    <text evidence="9">The sequence shown here is derived from an EMBL/GenBank/DDBJ whole genome shotgun (WGS) entry which is preliminary data.</text>
</comment>
<dbReference type="PANTHER" id="PTHR42844:SF1">
    <property type="entry name" value="DIHYDRONEOPTERIN ALDOLASE 1-RELATED"/>
    <property type="match status" value="1"/>
</dbReference>
<evidence type="ECO:0000313" key="10">
    <source>
        <dbReference type="Proteomes" id="UP000325255"/>
    </source>
</evidence>
<organism evidence="9 10">
    <name type="scientific">Rhodovastum atsumiense</name>
    <dbReference type="NCBI Taxonomy" id="504468"/>
    <lineage>
        <taxon>Bacteria</taxon>
        <taxon>Pseudomonadati</taxon>
        <taxon>Pseudomonadota</taxon>
        <taxon>Alphaproteobacteria</taxon>
        <taxon>Acetobacterales</taxon>
        <taxon>Acetobacteraceae</taxon>
        <taxon>Rhodovastum</taxon>
    </lineage>
</organism>
<evidence type="ECO:0000256" key="4">
    <source>
        <dbReference type="ARBA" id="ARBA00013043"/>
    </source>
</evidence>
<dbReference type="Proteomes" id="UP000325255">
    <property type="component" value="Unassembled WGS sequence"/>
</dbReference>
<dbReference type="Pfam" id="PF02152">
    <property type="entry name" value="FolB"/>
    <property type="match status" value="1"/>
</dbReference>
<reference evidence="9 10" key="1">
    <citation type="submission" date="2019-09" db="EMBL/GenBank/DDBJ databases">
        <title>Genome sequence of Rhodovastum atsumiense, a diverse member of the Acetobacteraceae family of non-sulfur purple photosynthetic bacteria.</title>
        <authorList>
            <person name="Meyer T."/>
            <person name="Kyndt J."/>
        </authorList>
    </citation>
    <scope>NUCLEOTIDE SEQUENCE [LARGE SCALE GENOMIC DNA]</scope>
    <source>
        <strain evidence="9 10">DSM 21279</strain>
    </source>
</reference>
<evidence type="ECO:0000256" key="3">
    <source>
        <dbReference type="ARBA" id="ARBA00005708"/>
    </source>
</evidence>
<dbReference type="GO" id="GO:0046656">
    <property type="term" value="P:folic acid biosynthetic process"/>
    <property type="evidence" value="ECO:0007669"/>
    <property type="project" value="UniProtKB-KW"/>
</dbReference>
<comment type="pathway">
    <text evidence="2">Cofactor biosynthesis; tetrahydrofolate biosynthesis; 2-amino-4-hydroxy-6-hydroxymethyl-7,8-dihydropteridine diphosphate from 7,8-dihydroneopterin triphosphate: step 3/4.</text>
</comment>
<dbReference type="EC" id="4.1.2.25" evidence="4"/>
<proteinExistence type="inferred from homology"/>
<feature type="domain" description="Dihydroneopterin aldolase/epimerase" evidence="8">
    <location>
        <begin position="16"/>
        <end position="141"/>
    </location>
</feature>
<dbReference type="RefSeq" id="WP_150039895.1">
    <property type="nucleotide sequence ID" value="NZ_OW485601.1"/>
</dbReference>
<keyword evidence="5" id="KW-0289">Folate biosynthesis</keyword>
<sequence>METPRIADAVRGLRHVFIRDMVLPARIGVHPHEHHGSQRVRINVDLAVEDEGARAAIAEGMPALSRSAVGRDELPRVVDYEAVANAVRAIVAAGHVSLVETLAERIAQASLADSRVLFARVRVEKLDVFHDSVSVGVEVERRRR</sequence>
<keyword evidence="10" id="KW-1185">Reference proteome</keyword>
<dbReference type="GO" id="GO:0005737">
    <property type="term" value="C:cytoplasm"/>
    <property type="evidence" value="ECO:0007669"/>
    <property type="project" value="TreeGrafter"/>
</dbReference>
<name>A0A5M6J074_9PROT</name>
<gene>
    <name evidence="9" type="ORF">F1189_06430</name>
</gene>
<evidence type="ECO:0000256" key="6">
    <source>
        <dbReference type="ARBA" id="ARBA00023239"/>
    </source>
</evidence>
<dbReference type="AlphaFoldDB" id="A0A5M6J074"/>
<comment type="similarity">
    <text evidence="3">Belongs to the DHNA family.</text>
</comment>
<dbReference type="PANTHER" id="PTHR42844">
    <property type="entry name" value="DIHYDRONEOPTERIN ALDOLASE 1-RELATED"/>
    <property type="match status" value="1"/>
</dbReference>
<dbReference type="Gene3D" id="3.30.1130.10">
    <property type="match status" value="1"/>
</dbReference>
<comment type="catalytic activity">
    <reaction evidence="1">
        <text>7,8-dihydroneopterin = 6-hydroxymethyl-7,8-dihydropterin + glycolaldehyde</text>
        <dbReference type="Rhea" id="RHEA:10540"/>
        <dbReference type="ChEBI" id="CHEBI:17001"/>
        <dbReference type="ChEBI" id="CHEBI:17071"/>
        <dbReference type="ChEBI" id="CHEBI:44841"/>
        <dbReference type="EC" id="4.1.2.25"/>
    </reaction>
</comment>
<evidence type="ECO:0000313" key="9">
    <source>
        <dbReference type="EMBL" id="KAA5612998.1"/>
    </source>
</evidence>
<keyword evidence="6" id="KW-0456">Lyase</keyword>
<evidence type="ECO:0000259" key="8">
    <source>
        <dbReference type="SMART" id="SM00905"/>
    </source>
</evidence>
<dbReference type="EMBL" id="VWPK01000008">
    <property type="protein sequence ID" value="KAA5612998.1"/>
    <property type="molecule type" value="Genomic_DNA"/>
</dbReference>
<evidence type="ECO:0000256" key="5">
    <source>
        <dbReference type="ARBA" id="ARBA00022909"/>
    </source>
</evidence>
<accession>A0A5M6J074</accession>
<dbReference type="InterPro" id="IPR006157">
    <property type="entry name" value="FolB_dom"/>
</dbReference>
<dbReference type="InterPro" id="IPR043133">
    <property type="entry name" value="GTP-CH-I_C/QueF"/>
</dbReference>